<dbReference type="EMBL" id="JBBKZT010000001">
    <property type="protein sequence ID" value="MEJ8845753.1"/>
    <property type="molecule type" value="Genomic_DNA"/>
</dbReference>
<dbReference type="RefSeq" id="WP_340340891.1">
    <property type="nucleotide sequence ID" value="NZ_JBBKZT010000001.1"/>
</dbReference>
<name>A0ABU8WG25_9BURK</name>
<accession>A0ABU8WG25</accession>
<keyword evidence="2" id="KW-1185">Reference proteome</keyword>
<organism evidence="1 2">
    <name type="scientific">Variovorax rhizosphaerae</name>
    <dbReference type="NCBI Taxonomy" id="1836200"/>
    <lineage>
        <taxon>Bacteria</taxon>
        <taxon>Pseudomonadati</taxon>
        <taxon>Pseudomonadota</taxon>
        <taxon>Betaproteobacteria</taxon>
        <taxon>Burkholderiales</taxon>
        <taxon>Comamonadaceae</taxon>
        <taxon>Variovorax</taxon>
    </lineage>
</organism>
<evidence type="ECO:0000313" key="2">
    <source>
        <dbReference type="Proteomes" id="UP001385892"/>
    </source>
</evidence>
<gene>
    <name evidence="1" type="ORF">WKW82_03795</name>
</gene>
<dbReference type="Proteomes" id="UP001385892">
    <property type="component" value="Unassembled WGS sequence"/>
</dbReference>
<protein>
    <submittedName>
        <fullName evidence="1">Uncharacterized protein</fullName>
    </submittedName>
</protein>
<reference evidence="1 2" key="1">
    <citation type="submission" date="2024-03" db="EMBL/GenBank/DDBJ databases">
        <title>Novel species of the genus Variovorax.</title>
        <authorList>
            <person name="Liu Q."/>
            <person name="Xin Y.-H."/>
        </authorList>
    </citation>
    <scope>NUCLEOTIDE SEQUENCE [LARGE SCALE GENOMIC DNA]</scope>
    <source>
        <strain evidence="1 2">KACC 18900</strain>
    </source>
</reference>
<evidence type="ECO:0000313" key="1">
    <source>
        <dbReference type="EMBL" id="MEJ8845753.1"/>
    </source>
</evidence>
<sequence>MFTYKSREETLIRNAFLAAGIAALALLTGCVGPVPRIEAAPAKLTEIKTIAVVRTPEPKTYTVMNIGHPGTAFGLVGGLIAAADQISKTNTLSKAYQDQGTSTSAALTTEVVGQLKAQGYTVNEQDAPWNEKDGRFSLQFDQIQSDADAVLVIAPTLVGFVSPQNSTEYLPTVTAVATLLGKDRANPLYRGFHSVGWRPTAEGWRNRLPKTTYPNFSALMTDTRASADALNGAAADVASSVAVDLKRSSRMVAAN</sequence>
<dbReference type="PROSITE" id="PS51257">
    <property type="entry name" value="PROKAR_LIPOPROTEIN"/>
    <property type="match status" value="1"/>
</dbReference>
<proteinExistence type="predicted"/>
<comment type="caution">
    <text evidence="1">The sequence shown here is derived from an EMBL/GenBank/DDBJ whole genome shotgun (WGS) entry which is preliminary data.</text>
</comment>